<dbReference type="Pfam" id="PF01694">
    <property type="entry name" value="Rhomboid"/>
    <property type="match status" value="1"/>
</dbReference>
<organism evidence="13 14">
    <name type="scientific">Spizellomyces punctatus (strain DAOM BR117)</name>
    <dbReference type="NCBI Taxonomy" id="645134"/>
    <lineage>
        <taxon>Eukaryota</taxon>
        <taxon>Fungi</taxon>
        <taxon>Fungi incertae sedis</taxon>
        <taxon>Chytridiomycota</taxon>
        <taxon>Chytridiomycota incertae sedis</taxon>
        <taxon>Chytridiomycetes</taxon>
        <taxon>Spizellomycetales</taxon>
        <taxon>Spizellomycetaceae</taxon>
        <taxon>Spizellomyces</taxon>
    </lineage>
</organism>
<evidence type="ECO:0000313" key="14">
    <source>
        <dbReference type="Proteomes" id="UP000053201"/>
    </source>
</evidence>
<feature type="transmembrane region" description="Helical" evidence="11">
    <location>
        <begin position="32"/>
        <end position="52"/>
    </location>
</feature>
<keyword evidence="6 11" id="KW-0812">Transmembrane</keyword>
<dbReference type="InterPro" id="IPR035952">
    <property type="entry name" value="Rhomboid-like_sf"/>
</dbReference>
<dbReference type="PANTHER" id="PTHR43066:SF1">
    <property type="entry name" value="RHOMBOID PROTEIN 2"/>
    <property type="match status" value="1"/>
</dbReference>
<dbReference type="eggNOG" id="KOG2632">
    <property type="taxonomic scope" value="Eukaryota"/>
</dbReference>
<dbReference type="FunCoup" id="A0A0L0HES0">
    <property type="interactions" value="37"/>
</dbReference>
<keyword evidence="8 11" id="KW-1133">Transmembrane helix</keyword>
<proteinExistence type="inferred from homology"/>
<dbReference type="OrthoDB" id="10257275at2759"/>
<evidence type="ECO:0000256" key="9">
    <source>
        <dbReference type="ARBA" id="ARBA00023136"/>
    </source>
</evidence>
<name>A0A0L0HES0_SPIPD</name>
<evidence type="ECO:0000256" key="7">
    <source>
        <dbReference type="ARBA" id="ARBA00022801"/>
    </source>
</evidence>
<feature type="compositionally biased region" description="Acidic residues" evidence="10">
    <location>
        <begin position="303"/>
        <end position="326"/>
    </location>
</feature>
<dbReference type="GeneID" id="27688880"/>
<dbReference type="RefSeq" id="XP_016607298.1">
    <property type="nucleotide sequence ID" value="XM_016753722.1"/>
</dbReference>
<dbReference type="VEuPathDB" id="FungiDB:SPPG_05513"/>
<evidence type="ECO:0000256" key="1">
    <source>
        <dbReference type="ARBA" id="ARBA00000156"/>
    </source>
</evidence>
<keyword evidence="5" id="KW-0645">Protease</keyword>
<accession>A0A0L0HES0</accession>
<evidence type="ECO:0000259" key="12">
    <source>
        <dbReference type="Pfam" id="PF01694"/>
    </source>
</evidence>
<feature type="transmembrane region" description="Helical" evidence="11">
    <location>
        <begin position="205"/>
        <end position="223"/>
    </location>
</feature>
<dbReference type="InParanoid" id="A0A0L0HES0"/>
<evidence type="ECO:0000256" key="8">
    <source>
        <dbReference type="ARBA" id="ARBA00022989"/>
    </source>
</evidence>
<sequence>MSDQAPSTSRRHALREGVVRVGQFLTSAYTDLPLGTAIIVSACVVIHFLNIFTKDLAWTSKGCLAAWAYLKAPVANFHRLFANQFLHVGIFHLVLNILAFPSFAAPIERDIGTFQFLHVIFLWSFINSFLYVLLGSILGLITLTGWGTACSAGLSGLIFSALTVEAVLERGIFTPRRIFGREIAGVAYPWIIFGIAAIITPWASFIGHLSGILGGMLYAYHLLDFLLLPSRFIAALQSARIFSALTARSNYHEAPGGVALPTNANELPSTGGAASSRGGLFSKVRSAFGGARYTPVGNPPLSPDDDNDPLLWEDDEPDLEDNVEQP</sequence>
<evidence type="ECO:0000313" key="13">
    <source>
        <dbReference type="EMBL" id="KNC99258.1"/>
    </source>
</evidence>
<dbReference type="GO" id="GO:0016020">
    <property type="term" value="C:membrane"/>
    <property type="evidence" value="ECO:0007669"/>
    <property type="project" value="UniProtKB-SubCell"/>
</dbReference>
<dbReference type="OMA" id="TRVNQWW"/>
<feature type="region of interest" description="Disordered" evidence="10">
    <location>
        <begin position="292"/>
        <end position="326"/>
    </location>
</feature>
<comment type="similarity">
    <text evidence="3">Belongs to the peptidase S54 family.</text>
</comment>
<protein>
    <recommendedName>
        <fullName evidence="4">rhomboid protease</fullName>
        <ecNumber evidence="4">3.4.21.105</ecNumber>
    </recommendedName>
</protein>
<evidence type="ECO:0000256" key="5">
    <source>
        <dbReference type="ARBA" id="ARBA00022670"/>
    </source>
</evidence>
<reference evidence="13 14" key="1">
    <citation type="submission" date="2009-08" db="EMBL/GenBank/DDBJ databases">
        <title>The Genome Sequence of Spizellomyces punctatus strain DAOM BR117.</title>
        <authorList>
            <consortium name="The Broad Institute Genome Sequencing Platform"/>
            <person name="Russ C."/>
            <person name="Cuomo C."/>
            <person name="Shea T."/>
            <person name="Young S.K."/>
            <person name="Zeng Q."/>
            <person name="Koehrsen M."/>
            <person name="Haas B."/>
            <person name="Borodovsky M."/>
            <person name="Guigo R."/>
            <person name="Alvarado L."/>
            <person name="Berlin A."/>
            <person name="Bochicchio J."/>
            <person name="Borenstein D."/>
            <person name="Chapman S."/>
            <person name="Chen Z."/>
            <person name="Engels R."/>
            <person name="Freedman E."/>
            <person name="Gellesch M."/>
            <person name="Goldberg J."/>
            <person name="Griggs A."/>
            <person name="Gujja S."/>
            <person name="Heiman D."/>
            <person name="Hepburn T."/>
            <person name="Howarth C."/>
            <person name="Jen D."/>
            <person name="Larson L."/>
            <person name="Lewis B."/>
            <person name="Mehta T."/>
            <person name="Park D."/>
            <person name="Pearson M."/>
            <person name="Roberts A."/>
            <person name="Saif S."/>
            <person name="Shenoy N."/>
            <person name="Sisk P."/>
            <person name="Stolte C."/>
            <person name="Sykes S."/>
            <person name="Thomson T."/>
            <person name="Walk T."/>
            <person name="White J."/>
            <person name="Yandava C."/>
            <person name="Burger G."/>
            <person name="Gray M.W."/>
            <person name="Holland P.W.H."/>
            <person name="King N."/>
            <person name="Lang F.B.F."/>
            <person name="Roger A.J."/>
            <person name="Ruiz-Trillo I."/>
            <person name="Lander E."/>
            <person name="Nusbaum C."/>
        </authorList>
    </citation>
    <scope>NUCLEOTIDE SEQUENCE [LARGE SCALE GENOMIC DNA]</scope>
    <source>
        <strain evidence="13 14">DAOM BR117</strain>
    </source>
</reference>
<evidence type="ECO:0000256" key="3">
    <source>
        <dbReference type="ARBA" id="ARBA00009045"/>
    </source>
</evidence>
<feature type="transmembrane region" description="Helical" evidence="11">
    <location>
        <begin position="85"/>
        <end position="104"/>
    </location>
</feature>
<dbReference type="Proteomes" id="UP000053201">
    <property type="component" value="Unassembled WGS sequence"/>
</dbReference>
<gene>
    <name evidence="13" type="ORF">SPPG_05513</name>
</gene>
<keyword evidence="9 11" id="KW-0472">Membrane</keyword>
<keyword evidence="7" id="KW-0378">Hydrolase</keyword>
<dbReference type="STRING" id="645134.A0A0L0HES0"/>
<dbReference type="GO" id="GO:0006508">
    <property type="term" value="P:proteolysis"/>
    <property type="evidence" value="ECO:0007669"/>
    <property type="project" value="UniProtKB-KW"/>
</dbReference>
<comment type="catalytic activity">
    <reaction evidence="1">
        <text>Cleaves type-1 transmembrane domains using a catalytic dyad composed of serine and histidine that are contributed by different transmembrane domains.</text>
        <dbReference type="EC" id="3.4.21.105"/>
    </reaction>
</comment>
<evidence type="ECO:0000256" key="2">
    <source>
        <dbReference type="ARBA" id="ARBA00004141"/>
    </source>
</evidence>
<feature type="transmembrane region" description="Helical" evidence="11">
    <location>
        <begin position="146"/>
        <end position="167"/>
    </location>
</feature>
<evidence type="ECO:0000256" key="11">
    <source>
        <dbReference type="SAM" id="Phobius"/>
    </source>
</evidence>
<evidence type="ECO:0000256" key="4">
    <source>
        <dbReference type="ARBA" id="ARBA00013039"/>
    </source>
</evidence>
<dbReference type="AlphaFoldDB" id="A0A0L0HES0"/>
<feature type="transmembrane region" description="Helical" evidence="11">
    <location>
        <begin position="179"/>
        <end position="199"/>
    </location>
</feature>
<dbReference type="InterPro" id="IPR022764">
    <property type="entry name" value="Peptidase_S54_rhomboid_dom"/>
</dbReference>
<dbReference type="SUPFAM" id="SSF144091">
    <property type="entry name" value="Rhomboid-like"/>
    <property type="match status" value="1"/>
</dbReference>
<feature type="domain" description="Peptidase S54 rhomboid" evidence="12">
    <location>
        <begin position="76"/>
        <end position="223"/>
    </location>
</feature>
<keyword evidence="14" id="KW-1185">Reference proteome</keyword>
<dbReference type="Gene3D" id="1.20.1540.10">
    <property type="entry name" value="Rhomboid-like"/>
    <property type="match status" value="1"/>
</dbReference>
<evidence type="ECO:0000256" key="10">
    <source>
        <dbReference type="SAM" id="MobiDB-lite"/>
    </source>
</evidence>
<dbReference type="EMBL" id="KQ257458">
    <property type="protein sequence ID" value="KNC99258.1"/>
    <property type="molecule type" value="Genomic_DNA"/>
</dbReference>
<comment type="subcellular location">
    <subcellularLocation>
        <location evidence="2">Membrane</location>
        <topology evidence="2">Multi-pass membrane protein</topology>
    </subcellularLocation>
</comment>
<dbReference type="PANTHER" id="PTHR43066">
    <property type="entry name" value="RHOMBOID-RELATED PROTEIN"/>
    <property type="match status" value="1"/>
</dbReference>
<dbReference type="EC" id="3.4.21.105" evidence="4"/>
<feature type="transmembrane region" description="Helical" evidence="11">
    <location>
        <begin position="116"/>
        <end position="140"/>
    </location>
</feature>
<dbReference type="GO" id="GO:0004252">
    <property type="term" value="F:serine-type endopeptidase activity"/>
    <property type="evidence" value="ECO:0007669"/>
    <property type="project" value="InterPro"/>
</dbReference>
<evidence type="ECO:0000256" key="6">
    <source>
        <dbReference type="ARBA" id="ARBA00022692"/>
    </source>
</evidence>